<accession>A0A7K3M5F6</accession>
<name>A0A7K3M5F6_9ACTN</name>
<dbReference type="PROSITE" id="PS51257">
    <property type="entry name" value="PROKAR_LIPOPROTEIN"/>
    <property type="match status" value="1"/>
</dbReference>
<dbReference type="Proteomes" id="UP000460435">
    <property type="component" value="Unassembled WGS sequence"/>
</dbReference>
<keyword evidence="4" id="KW-1185">Reference proteome</keyword>
<feature type="chain" id="PRO_5038438608" description="DUF4352 domain-containing protein" evidence="2">
    <location>
        <begin position="23"/>
        <end position="259"/>
    </location>
</feature>
<gene>
    <name evidence="3" type="ORF">F7O44_15885</name>
</gene>
<feature type="region of interest" description="Disordered" evidence="1">
    <location>
        <begin position="24"/>
        <end position="92"/>
    </location>
</feature>
<evidence type="ECO:0008006" key="5">
    <source>
        <dbReference type="Google" id="ProtNLM"/>
    </source>
</evidence>
<reference evidence="3 4" key="1">
    <citation type="submission" date="2019-11" db="EMBL/GenBank/DDBJ databases">
        <authorList>
            <person name="Li X.-J."/>
            <person name="Feng X.-M."/>
        </authorList>
    </citation>
    <scope>NUCLEOTIDE SEQUENCE [LARGE SCALE GENOMIC DNA]</scope>
    <source>
        <strain evidence="3 4">XMNu-373</strain>
    </source>
</reference>
<sequence>MTPTRRMATAAAGAILAFGLVACGSDDDASDDATAEESNDSASETEEDAPEDDAPEDDADADDADEDDADVDEAADSPNGAGDGDAPEWAAPVTTPGELIATLEGDNFEVEVYQVGVTESPKDGMLVDPDDNEPVLAEGDDIVFVNYVVTNTSDEPINLSASLVSMKATYEDWPYLQGMDSITDFDLYDEMEVNNSGTADHHEDGIYPLGPGQTLSYGENFMYKTDAAVVFEATLTPVDDDGELLSDERQEVAAEVTLS</sequence>
<keyword evidence="2" id="KW-0732">Signal</keyword>
<evidence type="ECO:0000256" key="1">
    <source>
        <dbReference type="SAM" id="MobiDB-lite"/>
    </source>
</evidence>
<protein>
    <recommendedName>
        <fullName evidence="5">DUF4352 domain-containing protein</fullName>
    </recommendedName>
</protein>
<feature type="signal peptide" evidence="2">
    <location>
        <begin position="1"/>
        <end position="22"/>
    </location>
</feature>
<comment type="caution">
    <text evidence="3">The sequence shown here is derived from an EMBL/GenBank/DDBJ whole genome shotgun (WGS) entry which is preliminary data.</text>
</comment>
<evidence type="ECO:0000313" key="4">
    <source>
        <dbReference type="Proteomes" id="UP000460435"/>
    </source>
</evidence>
<evidence type="ECO:0000313" key="3">
    <source>
        <dbReference type="EMBL" id="NDL58549.1"/>
    </source>
</evidence>
<dbReference type="EMBL" id="WLZY01000005">
    <property type="protein sequence ID" value="NDL58549.1"/>
    <property type="molecule type" value="Genomic_DNA"/>
</dbReference>
<dbReference type="AlphaFoldDB" id="A0A7K3M5F6"/>
<proteinExistence type="predicted"/>
<organism evidence="3 4">
    <name type="scientific">Phytoactinopolyspora mesophila</name>
    <dbReference type="NCBI Taxonomy" id="2650750"/>
    <lineage>
        <taxon>Bacteria</taxon>
        <taxon>Bacillati</taxon>
        <taxon>Actinomycetota</taxon>
        <taxon>Actinomycetes</taxon>
        <taxon>Jiangellales</taxon>
        <taxon>Jiangellaceae</taxon>
        <taxon>Phytoactinopolyspora</taxon>
    </lineage>
</organism>
<evidence type="ECO:0000256" key="2">
    <source>
        <dbReference type="SAM" id="SignalP"/>
    </source>
</evidence>
<feature type="compositionally biased region" description="Acidic residues" evidence="1">
    <location>
        <begin position="25"/>
        <end position="75"/>
    </location>
</feature>